<reference evidence="3" key="1">
    <citation type="journal article" date="2019" name="Int. J. Syst. Evol. Microbiol.">
        <title>The Global Catalogue of Microorganisms (GCM) 10K type strain sequencing project: providing services to taxonomists for standard genome sequencing and annotation.</title>
        <authorList>
            <consortium name="The Broad Institute Genomics Platform"/>
            <consortium name="The Broad Institute Genome Sequencing Center for Infectious Disease"/>
            <person name="Wu L."/>
            <person name="Ma J."/>
        </authorList>
    </citation>
    <scope>NUCLEOTIDE SEQUENCE [LARGE SCALE GENOMIC DNA]</scope>
    <source>
        <strain evidence="3">CCUG 56608</strain>
    </source>
</reference>
<dbReference type="InterPro" id="IPR050312">
    <property type="entry name" value="IolE/XylAMocC-like"/>
</dbReference>
<evidence type="ECO:0000313" key="3">
    <source>
        <dbReference type="Proteomes" id="UP001597041"/>
    </source>
</evidence>
<keyword evidence="2" id="KW-0413">Isomerase</keyword>
<gene>
    <name evidence="2" type="ORF">ACFQ19_02855</name>
</gene>
<organism evidence="2 3">
    <name type="scientific">Oceanobacillus locisalsi</name>
    <dbReference type="NCBI Taxonomy" id="546107"/>
    <lineage>
        <taxon>Bacteria</taxon>
        <taxon>Bacillati</taxon>
        <taxon>Bacillota</taxon>
        <taxon>Bacilli</taxon>
        <taxon>Bacillales</taxon>
        <taxon>Bacillaceae</taxon>
        <taxon>Oceanobacillus</taxon>
    </lineage>
</organism>
<proteinExistence type="predicted"/>
<feature type="domain" description="Xylose isomerase-like TIM barrel" evidence="1">
    <location>
        <begin position="20"/>
        <end position="306"/>
    </location>
</feature>
<comment type="caution">
    <text evidence="2">The sequence shown here is derived from an EMBL/GenBank/DDBJ whole genome shotgun (WGS) entry which is preliminary data.</text>
</comment>
<dbReference type="EMBL" id="JBHTKK010000002">
    <property type="protein sequence ID" value="MFD1064955.1"/>
    <property type="molecule type" value="Genomic_DNA"/>
</dbReference>
<dbReference type="RefSeq" id="WP_379590474.1">
    <property type="nucleotide sequence ID" value="NZ_JBHTKK010000002.1"/>
</dbReference>
<name>A0ABW3NEN9_9BACI</name>
<dbReference type="SUPFAM" id="SSF51658">
    <property type="entry name" value="Xylose isomerase-like"/>
    <property type="match status" value="1"/>
</dbReference>
<dbReference type="Proteomes" id="UP001597041">
    <property type="component" value="Unassembled WGS sequence"/>
</dbReference>
<dbReference type="PANTHER" id="PTHR12110">
    <property type="entry name" value="HYDROXYPYRUVATE ISOMERASE"/>
    <property type="match status" value="1"/>
</dbReference>
<dbReference type="Gene3D" id="3.20.20.150">
    <property type="entry name" value="Divalent-metal-dependent TIM barrel enzymes"/>
    <property type="match status" value="1"/>
</dbReference>
<accession>A0ABW3NEN9</accession>
<dbReference type="InterPro" id="IPR036237">
    <property type="entry name" value="Xyl_isomerase-like_sf"/>
</dbReference>
<evidence type="ECO:0000313" key="2">
    <source>
        <dbReference type="EMBL" id="MFD1064955.1"/>
    </source>
</evidence>
<sequence length="309" mass="35276">MKIGLVTDGVGHQSFDDMLSWCQKTGVQEIELACGTWSDAPHLDLDRWLEDKTFREENVKKIKDHGLSISALNCSGNPLFPFKKGEEDREVVKKTFQLSHELELDTVVMMSGLPGGGPRDEYPNWSITSWPPVTHEIVAYQWEVAIEYWQKAVEQAKEQGVKKIALEPHGFQLVHNVENFRKLRAHTDQTIGFNLDPSHLFWMGADPLLVASELKEAIYHVHVKDVRLEKESAAKNTLLDTKHVLEVADRSWNFAIPGYGHTEEFWRNFVIQLKLAGYDGVLSIEHEDYTMETELGIKKTVNLLKDIVV</sequence>
<dbReference type="InterPro" id="IPR013022">
    <property type="entry name" value="Xyl_isomerase-like_TIM-brl"/>
</dbReference>
<dbReference type="Pfam" id="PF01261">
    <property type="entry name" value="AP_endonuc_2"/>
    <property type="match status" value="1"/>
</dbReference>
<dbReference type="PANTHER" id="PTHR12110:SF21">
    <property type="entry name" value="XYLOSE ISOMERASE-LIKE TIM BARREL DOMAIN-CONTAINING PROTEIN"/>
    <property type="match status" value="1"/>
</dbReference>
<dbReference type="GO" id="GO:0016853">
    <property type="term" value="F:isomerase activity"/>
    <property type="evidence" value="ECO:0007669"/>
    <property type="project" value="UniProtKB-KW"/>
</dbReference>
<keyword evidence="3" id="KW-1185">Reference proteome</keyword>
<evidence type="ECO:0000259" key="1">
    <source>
        <dbReference type="Pfam" id="PF01261"/>
    </source>
</evidence>
<protein>
    <submittedName>
        <fullName evidence="2">Sugar phosphate isomerase/epimerase family protein</fullName>
    </submittedName>
</protein>